<sequence length="188" mass="18965">MAAAPAGDPAVPSIALAVVGDSISEADSRDFSAGLLGPGSWVSHAVGDDLRFAGGWAVSGALTSQMARGAWRIPADVLVILAGTNDVARGLPFPTCAANLRSIAGTVGVARVVVSTIPPIDYAPGLATGYNDLLRLFAADEGWEFVDAMAGIRSGDRFADGMSWDGVHPTDAAAAVIGAAIRAHVLAG</sequence>
<proteinExistence type="predicted"/>
<organism evidence="2 3">
    <name type="scientific">Blastococcus jejuensis</name>
    <dbReference type="NCBI Taxonomy" id="351224"/>
    <lineage>
        <taxon>Bacteria</taxon>
        <taxon>Bacillati</taxon>
        <taxon>Actinomycetota</taxon>
        <taxon>Actinomycetes</taxon>
        <taxon>Geodermatophilales</taxon>
        <taxon>Geodermatophilaceae</taxon>
        <taxon>Blastococcus</taxon>
    </lineage>
</organism>
<dbReference type="InterPro" id="IPR013830">
    <property type="entry name" value="SGNH_hydro"/>
</dbReference>
<name>A0ABP6P3K0_9ACTN</name>
<dbReference type="Gene3D" id="3.40.50.1110">
    <property type="entry name" value="SGNH hydrolase"/>
    <property type="match status" value="1"/>
</dbReference>
<protein>
    <recommendedName>
        <fullName evidence="1">SGNH hydrolase-type esterase domain-containing protein</fullName>
    </recommendedName>
</protein>
<dbReference type="Pfam" id="PF13472">
    <property type="entry name" value="Lipase_GDSL_2"/>
    <property type="match status" value="1"/>
</dbReference>
<dbReference type="Proteomes" id="UP001499924">
    <property type="component" value="Unassembled WGS sequence"/>
</dbReference>
<gene>
    <name evidence="2" type="ORF">GCM10010531_18700</name>
</gene>
<reference evidence="3" key="1">
    <citation type="journal article" date="2019" name="Int. J. Syst. Evol. Microbiol.">
        <title>The Global Catalogue of Microorganisms (GCM) 10K type strain sequencing project: providing services to taxonomists for standard genome sequencing and annotation.</title>
        <authorList>
            <consortium name="The Broad Institute Genomics Platform"/>
            <consortium name="The Broad Institute Genome Sequencing Center for Infectious Disease"/>
            <person name="Wu L."/>
            <person name="Ma J."/>
        </authorList>
    </citation>
    <scope>NUCLEOTIDE SEQUENCE [LARGE SCALE GENOMIC DNA]</scope>
    <source>
        <strain evidence="3">JCM 15614</strain>
    </source>
</reference>
<evidence type="ECO:0000313" key="3">
    <source>
        <dbReference type="Proteomes" id="UP001499924"/>
    </source>
</evidence>
<dbReference type="RefSeq" id="WP_344688538.1">
    <property type="nucleotide sequence ID" value="NZ_BAAAVV010000003.1"/>
</dbReference>
<dbReference type="EMBL" id="BAAAVV010000003">
    <property type="protein sequence ID" value="GAA3166350.1"/>
    <property type="molecule type" value="Genomic_DNA"/>
</dbReference>
<dbReference type="SUPFAM" id="SSF52266">
    <property type="entry name" value="SGNH hydrolase"/>
    <property type="match status" value="1"/>
</dbReference>
<feature type="domain" description="SGNH hydrolase-type esterase" evidence="1">
    <location>
        <begin position="18"/>
        <end position="174"/>
    </location>
</feature>
<evidence type="ECO:0000259" key="1">
    <source>
        <dbReference type="Pfam" id="PF13472"/>
    </source>
</evidence>
<keyword evidence="3" id="KW-1185">Reference proteome</keyword>
<accession>A0ABP6P3K0</accession>
<comment type="caution">
    <text evidence="2">The sequence shown here is derived from an EMBL/GenBank/DDBJ whole genome shotgun (WGS) entry which is preliminary data.</text>
</comment>
<evidence type="ECO:0000313" key="2">
    <source>
        <dbReference type="EMBL" id="GAA3166350.1"/>
    </source>
</evidence>
<dbReference type="InterPro" id="IPR036514">
    <property type="entry name" value="SGNH_hydro_sf"/>
</dbReference>